<proteinExistence type="predicted"/>
<organism evidence="1 2">
    <name type="scientific">Clostridium argentinense CDC 2741</name>
    <dbReference type="NCBI Taxonomy" id="1418104"/>
    <lineage>
        <taxon>Bacteria</taxon>
        <taxon>Bacillati</taxon>
        <taxon>Bacillota</taxon>
        <taxon>Clostridia</taxon>
        <taxon>Eubacteriales</taxon>
        <taxon>Clostridiaceae</taxon>
        <taxon>Clostridium</taxon>
    </lineage>
</organism>
<dbReference type="EMBL" id="AYSO01000016">
    <property type="protein sequence ID" value="KIE46528.1"/>
    <property type="molecule type" value="Genomic_DNA"/>
</dbReference>
<dbReference type="AlphaFoldDB" id="A0A0C1U4L2"/>
<name>A0A0C1U4L2_9CLOT</name>
<evidence type="ECO:0000313" key="1">
    <source>
        <dbReference type="EMBL" id="KIE46528.1"/>
    </source>
</evidence>
<accession>A0A0C1U4L2</accession>
<reference evidence="1 2" key="1">
    <citation type="journal article" date="2015" name="Infect. Genet. Evol.">
        <title>Genomic sequences of six botulinum neurotoxin-producing strains representing three clostridial species illustrate the mobility and diversity of botulinum neurotoxin genes.</title>
        <authorList>
            <person name="Smith T.J."/>
            <person name="Hill K.K."/>
            <person name="Xie G."/>
            <person name="Foley B.T."/>
            <person name="Williamson C.H."/>
            <person name="Foster J.T."/>
            <person name="Johnson S.L."/>
            <person name="Chertkov O."/>
            <person name="Teshima H."/>
            <person name="Gibbons H.S."/>
            <person name="Johnsky L.A."/>
            <person name="Karavis M.A."/>
            <person name="Smith L.A."/>
        </authorList>
    </citation>
    <scope>NUCLEOTIDE SEQUENCE [LARGE SCALE GENOMIC DNA]</scope>
    <source>
        <strain evidence="1 2">CDC 2741</strain>
    </source>
</reference>
<dbReference type="Proteomes" id="UP000031366">
    <property type="component" value="Unassembled WGS sequence"/>
</dbReference>
<sequence>MRYKIDLAGFEGRKVEVEKSGFKPLRLLIDDIPVEMIGKREMILTRIKASSKNNNPVY</sequence>
<keyword evidence="2" id="KW-1185">Reference proteome</keyword>
<dbReference type="RefSeq" id="WP_160289211.1">
    <property type="nucleotide sequence ID" value="NZ_AYSO01000016.1"/>
</dbReference>
<comment type="caution">
    <text evidence="1">The sequence shown here is derived from an EMBL/GenBank/DDBJ whole genome shotgun (WGS) entry which is preliminary data.</text>
</comment>
<gene>
    <name evidence="1" type="ORF">U732_3182</name>
</gene>
<evidence type="ECO:0000313" key="2">
    <source>
        <dbReference type="Proteomes" id="UP000031366"/>
    </source>
</evidence>
<dbReference type="OrthoDB" id="2622941at2"/>
<protein>
    <submittedName>
        <fullName evidence="1">Uncharacterized protein</fullName>
    </submittedName>
</protein>